<dbReference type="GO" id="GO:0006952">
    <property type="term" value="P:defense response"/>
    <property type="evidence" value="ECO:0007669"/>
    <property type="project" value="UniProtKB-KW"/>
</dbReference>
<accession>A0A8B8LRP0</accession>
<dbReference type="PANTHER" id="PTHR11017">
    <property type="entry name" value="LEUCINE-RICH REPEAT-CONTAINING PROTEIN"/>
    <property type="match status" value="1"/>
</dbReference>
<proteinExistence type="predicted"/>
<dbReference type="Gene3D" id="3.40.50.300">
    <property type="entry name" value="P-loop containing nucleotide triphosphate hydrolases"/>
    <property type="match status" value="1"/>
</dbReference>
<dbReference type="PROSITE" id="PS50104">
    <property type="entry name" value="TIR"/>
    <property type="match status" value="1"/>
</dbReference>
<dbReference type="SUPFAM" id="SSF46785">
    <property type="entry name" value="Winged helix' DNA-binding domain"/>
    <property type="match status" value="1"/>
</dbReference>
<protein>
    <submittedName>
        <fullName evidence="7">TMV resistance protein N-like</fullName>
    </submittedName>
</protein>
<keyword evidence="2" id="KW-0677">Repeat</keyword>
<reference evidence="7" key="2">
    <citation type="submission" date="2025-08" db="UniProtKB">
        <authorList>
            <consortium name="RefSeq"/>
        </authorList>
    </citation>
    <scope>IDENTIFICATION</scope>
    <source>
        <tissue evidence="7">Young leaves</tissue>
    </source>
</reference>
<keyword evidence="1" id="KW-0433">Leucine-rich repeat</keyword>
<feature type="transmembrane region" description="Helical" evidence="4">
    <location>
        <begin position="710"/>
        <end position="733"/>
    </location>
</feature>
<dbReference type="Proteomes" id="UP000694853">
    <property type="component" value="Unplaced"/>
</dbReference>
<dbReference type="KEGG" id="aprc:113866936"/>
<dbReference type="InterPro" id="IPR036390">
    <property type="entry name" value="WH_DNA-bd_sf"/>
</dbReference>
<dbReference type="InterPro" id="IPR058192">
    <property type="entry name" value="WHD_ROQ1-like"/>
</dbReference>
<dbReference type="Gene3D" id="1.10.8.430">
    <property type="entry name" value="Helical domain of apoptotic protease-activating factors"/>
    <property type="match status" value="1"/>
</dbReference>
<dbReference type="InterPro" id="IPR000157">
    <property type="entry name" value="TIR_dom"/>
</dbReference>
<evidence type="ECO:0000256" key="3">
    <source>
        <dbReference type="ARBA" id="ARBA00022821"/>
    </source>
</evidence>
<dbReference type="OrthoDB" id="1357022at2759"/>
<evidence type="ECO:0000256" key="1">
    <source>
        <dbReference type="ARBA" id="ARBA00022614"/>
    </source>
</evidence>
<organism evidence="6 7">
    <name type="scientific">Abrus precatorius</name>
    <name type="common">Indian licorice</name>
    <name type="synonym">Glycine abrus</name>
    <dbReference type="NCBI Taxonomy" id="3816"/>
    <lineage>
        <taxon>Eukaryota</taxon>
        <taxon>Viridiplantae</taxon>
        <taxon>Streptophyta</taxon>
        <taxon>Embryophyta</taxon>
        <taxon>Tracheophyta</taxon>
        <taxon>Spermatophyta</taxon>
        <taxon>Magnoliopsida</taxon>
        <taxon>eudicotyledons</taxon>
        <taxon>Gunneridae</taxon>
        <taxon>Pentapetalae</taxon>
        <taxon>rosids</taxon>
        <taxon>fabids</taxon>
        <taxon>Fabales</taxon>
        <taxon>Fabaceae</taxon>
        <taxon>Papilionoideae</taxon>
        <taxon>50 kb inversion clade</taxon>
        <taxon>NPAAA clade</taxon>
        <taxon>indigoferoid/millettioid clade</taxon>
        <taxon>Abreae</taxon>
        <taxon>Abrus</taxon>
    </lineage>
</organism>
<dbReference type="Pfam" id="PF23282">
    <property type="entry name" value="WHD_ROQ1"/>
    <property type="match status" value="1"/>
</dbReference>
<dbReference type="SUPFAM" id="SSF52200">
    <property type="entry name" value="Toll/Interleukin receptor TIR domain"/>
    <property type="match status" value="1"/>
</dbReference>
<dbReference type="GO" id="GO:0007165">
    <property type="term" value="P:signal transduction"/>
    <property type="evidence" value="ECO:0007669"/>
    <property type="project" value="InterPro"/>
</dbReference>
<dbReference type="InterPro" id="IPR042197">
    <property type="entry name" value="Apaf_helical"/>
</dbReference>
<dbReference type="PANTHER" id="PTHR11017:SF570">
    <property type="entry name" value="DISEASE RESISTANCE PROTEIN (TIR-NBS CLASS)-RELATED"/>
    <property type="match status" value="1"/>
</dbReference>
<dbReference type="AlphaFoldDB" id="A0A8B8LRP0"/>
<dbReference type="GeneID" id="113866936"/>
<evidence type="ECO:0000256" key="4">
    <source>
        <dbReference type="SAM" id="Phobius"/>
    </source>
</evidence>
<keyword evidence="3" id="KW-0611">Plant defense</keyword>
<feature type="transmembrane region" description="Helical" evidence="4">
    <location>
        <begin position="829"/>
        <end position="862"/>
    </location>
</feature>
<keyword evidence="4" id="KW-1133">Transmembrane helix</keyword>
<dbReference type="InterPro" id="IPR027417">
    <property type="entry name" value="P-loop_NTPase"/>
</dbReference>
<keyword evidence="4" id="KW-0812">Transmembrane</keyword>
<keyword evidence="6" id="KW-1185">Reference proteome</keyword>
<name>A0A8B8LRP0_ABRPR</name>
<evidence type="ECO:0000313" key="7">
    <source>
        <dbReference type="RefSeq" id="XP_027357539.1"/>
    </source>
</evidence>
<feature type="domain" description="TIR" evidence="5">
    <location>
        <begin position="16"/>
        <end position="183"/>
    </location>
</feature>
<dbReference type="Pfam" id="PF01582">
    <property type="entry name" value="TIR"/>
    <property type="match status" value="1"/>
</dbReference>
<evidence type="ECO:0000259" key="5">
    <source>
        <dbReference type="PROSITE" id="PS50104"/>
    </source>
</evidence>
<gene>
    <name evidence="7" type="primary">LOC113866936</name>
</gene>
<dbReference type="InterPro" id="IPR002182">
    <property type="entry name" value="NB-ARC"/>
</dbReference>
<dbReference type="Pfam" id="PF00931">
    <property type="entry name" value="NB-ARC"/>
    <property type="match status" value="1"/>
</dbReference>
<dbReference type="GO" id="GO:0043531">
    <property type="term" value="F:ADP binding"/>
    <property type="evidence" value="ECO:0007669"/>
    <property type="project" value="InterPro"/>
</dbReference>
<dbReference type="SUPFAM" id="SSF52540">
    <property type="entry name" value="P-loop containing nucleoside triphosphate hydrolases"/>
    <property type="match status" value="1"/>
</dbReference>
<dbReference type="SMART" id="SM00382">
    <property type="entry name" value="AAA"/>
    <property type="match status" value="1"/>
</dbReference>
<evidence type="ECO:0000313" key="6">
    <source>
        <dbReference type="Proteomes" id="UP000694853"/>
    </source>
</evidence>
<dbReference type="InterPro" id="IPR044974">
    <property type="entry name" value="Disease_R_plants"/>
</dbReference>
<dbReference type="PRINTS" id="PR00364">
    <property type="entry name" value="DISEASERSIST"/>
</dbReference>
<keyword evidence="4" id="KW-0472">Membrane</keyword>
<feature type="transmembrane region" description="Helical" evidence="4">
    <location>
        <begin position="745"/>
        <end position="762"/>
    </location>
</feature>
<dbReference type="InterPro" id="IPR003593">
    <property type="entry name" value="AAA+_ATPase"/>
</dbReference>
<sequence length="898" mass="102003">MLGTASLSSSSFTYRSTYDVFLSSHIDTHHSFTRNLYKALFDRGIYTFIVDEELRVGGGIRPSLVKAIQESRIGIIVFSKNYAFSSFCLDELVKVIECSKEYYRLVWPVFYDVDPSDVKYQRGTYGEALAKHEQQFKENSDKVQGWRMALCQAASLPGWIFKPRDGYEDKFIGTIVKEVSNKINRIPLHVADYPVELEPRVREVCLLLDVGSNDGMHMVGIYGMGGIGKTTLARAVYNVTADKFEGSCYLDNVRENSAKHGLVHLQERLLSEICGEKDIRLKSVNQGISAIKHRLQDKRALLILDDVDKVEQLEALVGRYDWFGHGSRVIITTRDRHLLRSHEIENIYEVKLLNNVSALELLTWNAFKHGKVSSSCQDILNQAVTYASGHPLALEVIGSNLFGKSVDEWRYALDKYKRITRNEIQMTLKVSYDALEDEEKSVFLDIACCFKGYELAQIEDVLCAHYGYHMKHHIKMLDEKSLIRITSDGRVALHPLIEDMGKEIVRQESRREPGRRSRLWFFEDILDVLLENTGTSKIEIIHWDFSLLKVVEWDGMALEKMKNLKTLIIRNGHFSRGPKHLPDSLRVLEWWRYPSEDLPSDFNPRKLVICKLPYTRTMSPNLAKLLENLQRAPEVLQTSQRVPEISQGVPEVLQTSQMGVPEVSHMVSEVLQASQSIIDVSQTSKSAPEVSQMLVPEVLQTSTSALQAEMMWRLVGLVSSIVGLLCFALSPSFHRLIGQWNPFKFSLYALLSLVICATILFARQSSFSKKNVKLKAYLGFSVLMVMSVYSYFYDRAVSGKPEIRSLVANAAFALMSLSLSKLIKFGFEMGIFCFFLGCFTIQLVTIDFKLISVAIIFGCPLFIMHSSSDYQPQVSNQGQDIYSSSDSRPEIVVEVNMP</sequence>
<dbReference type="InterPro" id="IPR035897">
    <property type="entry name" value="Toll_tir_struct_dom_sf"/>
</dbReference>
<feature type="transmembrane region" description="Helical" evidence="4">
    <location>
        <begin position="805"/>
        <end position="823"/>
    </location>
</feature>
<dbReference type="Gene3D" id="3.40.50.10140">
    <property type="entry name" value="Toll/interleukin-1 receptor homology (TIR) domain"/>
    <property type="match status" value="1"/>
</dbReference>
<reference evidence="6" key="1">
    <citation type="journal article" date="2019" name="Toxins">
        <title>Detection of Abrin-Like and Prepropulchellin-Like Toxin Genes and Transcripts Using Whole Genome Sequencing and Full-Length Transcript Sequencing of Abrus precatorius.</title>
        <authorList>
            <person name="Hovde B.T."/>
            <person name="Daligault H.E."/>
            <person name="Hanschen E.R."/>
            <person name="Kunde Y.A."/>
            <person name="Johnson M.B."/>
            <person name="Starkenburg S.R."/>
            <person name="Johnson S.L."/>
        </authorList>
    </citation>
    <scope>NUCLEOTIDE SEQUENCE [LARGE SCALE GENOMIC DNA]</scope>
</reference>
<dbReference type="RefSeq" id="XP_027357539.1">
    <property type="nucleotide sequence ID" value="XM_027501738.1"/>
</dbReference>
<dbReference type="SMART" id="SM00255">
    <property type="entry name" value="TIR"/>
    <property type="match status" value="1"/>
</dbReference>
<feature type="transmembrane region" description="Helical" evidence="4">
    <location>
        <begin position="774"/>
        <end position="793"/>
    </location>
</feature>
<evidence type="ECO:0000256" key="2">
    <source>
        <dbReference type="ARBA" id="ARBA00022737"/>
    </source>
</evidence>